<feature type="domain" description="Polyphosphate kinase N-terminal" evidence="10">
    <location>
        <begin position="164"/>
        <end position="270"/>
    </location>
</feature>
<dbReference type="InterPro" id="IPR041108">
    <property type="entry name" value="PP_kinase_C_1"/>
</dbReference>
<dbReference type="InterPro" id="IPR025198">
    <property type="entry name" value="PPK_N_dom"/>
</dbReference>
<dbReference type="GO" id="GO:0008976">
    <property type="term" value="F:polyphosphate kinase activity"/>
    <property type="evidence" value="ECO:0007669"/>
    <property type="project" value="UniProtKB-EC"/>
</dbReference>
<comment type="caution">
    <text evidence="13">The sequence shown here is derived from an EMBL/GenBank/DDBJ whole genome shotgun (WGS) entry which is preliminary data.</text>
</comment>
<dbReference type="Gene3D" id="3.30.870.10">
    <property type="entry name" value="Endonuclease Chain A"/>
    <property type="match status" value="2"/>
</dbReference>
<dbReference type="Pfam" id="PF02503">
    <property type="entry name" value="PP_kinase"/>
    <property type="match status" value="1"/>
</dbReference>
<evidence type="ECO:0000259" key="9">
    <source>
        <dbReference type="Pfam" id="PF02503"/>
    </source>
</evidence>
<dbReference type="RefSeq" id="WP_205103187.1">
    <property type="nucleotide sequence ID" value="NZ_JACJJC010000011.1"/>
</dbReference>
<feature type="domain" description="Polyphosphate kinase middle" evidence="9">
    <location>
        <begin position="278"/>
        <end position="469"/>
    </location>
</feature>
<name>A0ABS2DTE1_9BURK</name>
<dbReference type="SUPFAM" id="SSF143724">
    <property type="entry name" value="PHP14-like"/>
    <property type="match status" value="1"/>
</dbReference>
<keyword evidence="1 6" id="KW-0597">Phosphoprotein</keyword>
<feature type="compositionally biased region" description="Low complexity" evidence="8">
    <location>
        <begin position="114"/>
        <end position="130"/>
    </location>
</feature>
<dbReference type="InterPro" id="IPR036832">
    <property type="entry name" value="PPK_N_dom_sf"/>
</dbReference>
<feature type="compositionally biased region" description="Basic and acidic residues" evidence="8">
    <location>
        <begin position="81"/>
        <end position="99"/>
    </location>
</feature>
<feature type="domain" description="Polyphosphate kinase C-terminal" evidence="11">
    <location>
        <begin position="667"/>
        <end position="839"/>
    </location>
</feature>
<dbReference type="Pfam" id="PF13090">
    <property type="entry name" value="PP_kinase_C"/>
    <property type="match status" value="1"/>
</dbReference>
<evidence type="ECO:0000256" key="8">
    <source>
        <dbReference type="SAM" id="MobiDB-lite"/>
    </source>
</evidence>
<dbReference type="PANTHER" id="PTHR30218">
    <property type="entry name" value="POLYPHOSPHATE KINASE"/>
    <property type="match status" value="1"/>
</dbReference>
<dbReference type="EMBL" id="JACJJC010000011">
    <property type="protein sequence ID" value="MBM6704412.1"/>
    <property type="molecule type" value="Genomic_DNA"/>
</dbReference>
<feature type="compositionally biased region" description="Low complexity" evidence="8">
    <location>
        <begin position="1"/>
        <end position="31"/>
    </location>
</feature>
<feature type="binding site" evidence="6">
    <location>
        <position position="539"/>
    </location>
    <ligand>
        <name>Mg(2+)</name>
        <dbReference type="ChEBI" id="CHEBI:18420"/>
    </ligand>
</feature>
<evidence type="ECO:0000256" key="4">
    <source>
        <dbReference type="ARBA" id="ARBA00022777"/>
    </source>
</evidence>
<feature type="active site" description="Phosphohistidine intermediate" evidence="6">
    <location>
        <position position="599"/>
    </location>
</feature>
<evidence type="ECO:0000256" key="3">
    <source>
        <dbReference type="ARBA" id="ARBA00022741"/>
    </source>
</evidence>
<reference evidence="13 14" key="1">
    <citation type="journal article" date="2021" name="Sci. Rep.">
        <title>The distribution of antibiotic resistance genes in chicken gut microbiota commensals.</title>
        <authorList>
            <person name="Juricova H."/>
            <person name="Matiasovicova J."/>
            <person name="Kubasova T."/>
            <person name="Cejkova D."/>
            <person name="Rychlik I."/>
        </authorList>
    </citation>
    <scope>NUCLEOTIDE SEQUENCE [LARGE SCALE GENOMIC DNA]</scope>
    <source>
        <strain evidence="13 14">An829</strain>
    </source>
</reference>
<evidence type="ECO:0000256" key="7">
    <source>
        <dbReference type="RuleBase" id="RU003800"/>
    </source>
</evidence>
<dbReference type="InterPro" id="IPR003414">
    <property type="entry name" value="PP_kinase"/>
</dbReference>
<dbReference type="Gene3D" id="3.30.1840.10">
    <property type="entry name" value="Polyphosphate kinase middle domain"/>
    <property type="match status" value="1"/>
</dbReference>
<feature type="region of interest" description="Disordered" evidence="8">
    <location>
        <begin position="1"/>
        <end position="151"/>
    </location>
</feature>
<evidence type="ECO:0000259" key="12">
    <source>
        <dbReference type="Pfam" id="PF17941"/>
    </source>
</evidence>
<keyword evidence="6" id="KW-0479">Metal-binding</keyword>
<keyword evidence="4 6" id="KW-0418">Kinase</keyword>
<dbReference type="InterPro" id="IPR024953">
    <property type="entry name" value="PP_kinase_middle"/>
</dbReference>
<dbReference type="PANTHER" id="PTHR30218:SF0">
    <property type="entry name" value="POLYPHOSPHATE KINASE"/>
    <property type="match status" value="1"/>
</dbReference>
<dbReference type="NCBIfam" id="TIGR03705">
    <property type="entry name" value="poly_P_kin"/>
    <property type="match status" value="1"/>
</dbReference>
<evidence type="ECO:0000256" key="5">
    <source>
        <dbReference type="ARBA" id="ARBA00022840"/>
    </source>
</evidence>
<feature type="domain" description="Polyphosphate kinase C-terminal" evidence="12">
    <location>
        <begin position="495"/>
        <end position="660"/>
    </location>
</feature>
<dbReference type="InterPro" id="IPR036830">
    <property type="entry name" value="PP_kinase_middle_dom_sf"/>
</dbReference>
<dbReference type="EC" id="2.7.4.1" evidence="6 7"/>
<dbReference type="Gene3D" id="1.20.58.310">
    <property type="entry name" value="Polyphosphate kinase N-terminal domain"/>
    <property type="match status" value="1"/>
</dbReference>
<organism evidence="13 14">
    <name type="scientific">Sutterella massiliensis</name>
    <dbReference type="NCBI Taxonomy" id="1816689"/>
    <lineage>
        <taxon>Bacteria</taxon>
        <taxon>Pseudomonadati</taxon>
        <taxon>Pseudomonadota</taxon>
        <taxon>Betaproteobacteria</taxon>
        <taxon>Burkholderiales</taxon>
        <taxon>Sutterellaceae</taxon>
        <taxon>Sutterella</taxon>
    </lineage>
</organism>
<feature type="compositionally biased region" description="Polar residues" evidence="8">
    <location>
        <begin position="32"/>
        <end position="43"/>
    </location>
</feature>
<comment type="similarity">
    <text evidence="6 7">Belongs to the polyphosphate kinase 1 (PPK1) family.</text>
</comment>
<feature type="binding site" evidence="6">
    <location>
        <position position="202"/>
    </location>
    <ligand>
        <name>ATP</name>
        <dbReference type="ChEBI" id="CHEBI:30616"/>
    </ligand>
</feature>
<comment type="cofactor">
    <cofactor evidence="6">
        <name>Mg(2+)</name>
        <dbReference type="ChEBI" id="CHEBI:18420"/>
    </cofactor>
</comment>
<evidence type="ECO:0000313" key="14">
    <source>
        <dbReference type="Proteomes" id="UP000715095"/>
    </source>
</evidence>
<comment type="function">
    <text evidence="6 7">Catalyzes the reversible transfer of the terminal phosphate of ATP to form a long-chain polyphosphate (polyP).</text>
</comment>
<feature type="binding site" evidence="6">
    <location>
        <position position="728"/>
    </location>
    <ligand>
        <name>ATP</name>
        <dbReference type="ChEBI" id="CHEBI:30616"/>
    </ligand>
</feature>
<feature type="binding site" evidence="6">
    <location>
        <position position="569"/>
    </location>
    <ligand>
        <name>Mg(2+)</name>
        <dbReference type="ChEBI" id="CHEBI:18420"/>
    </ligand>
</feature>
<dbReference type="SUPFAM" id="SSF56024">
    <property type="entry name" value="Phospholipase D/nuclease"/>
    <property type="match status" value="2"/>
</dbReference>
<evidence type="ECO:0000256" key="6">
    <source>
        <dbReference type="HAMAP-Rule" id="MF_00347"/>
    </source>
</evidence>
<keyword evidence="14" id="KW-1185">Reference proteome</keyword>
<feature type="compositionally biased region" description="Low complexity" evidence="8">
    <location>
        <begin position="47"/>
        <end position="66"/>
    </location>
</feature>
<keyword evidence="2 6" id="KW-0808">Transferase</keyword>
<evidence type="ECO:0000313" key="13">
    <source>
        <dbReference type="EMBL" id="MBM6704412.1"/>
    </source>
</evidence>
<dbReference type="Pfam" id="PF17941">
    <property type="entry name" value="PP_kinase_C_1"/>
    <property type="match status" value="1"/>
</dbReference>
<dbReference type="HAMAP" id="MF_00347">
    <property type="entry name" value="Polyphosphate_kinase"/>
    <property type="match status" value="1"/>
</dbReference>
<keyword evidence="6" id="KW-0460">Magnesium</keyword>
<proteinExistence type="inferred from homology"/>
<keyword evidence="5 6" id="KW-0067">ATP-binding</keyword>
<gene>
    <name evidence="13" type="primary">ppk1</name>
    <name evidence="6" type="synonym">ppk</name>
    <name evidence="13" type="ORF">H6A60_07940</name>
</gene>
<dbReference type="NCBIfam" id="NF003921">
    <property type="entry name" value="PRK05443.2-2"/>
    <property type="match status" value="1"/>
</dbReference>
<dbReference type="CDD" id="cd09168">
    <property type="entry name" value="PLDc_PaPPK1_C2_like"/>
    <property type="match status" value="1"/>
</dbReference>
<dbReference type="NCBIfam" id="NF003917">
    <property type="entry name" value="PRK05443.1-1"/>
    <property type="match status" value="1"/>
</dbReference>
<dbReference type="NCBIfam" id="NF003918">
    <property type="entry name" value="PRK05443.1-2"/>
    <property type="match status" value="1"/>
</dbReference>
<dbReference type="CDD" id="cd09165">
    <property type="entry name" value="PLDc_PaPPK1_C1_like"/>
    <property type="match status" value="1"/>
</dbReference>
<dbReference type="SUPFAM" id="SSF140356">
    <property type="entry name" value="PPK N-terminal domain-like"/>
    <property type="match status" value="1"/>
</dbReference>
<accession>A0ABS2DTE1</accession>
<keyword evidence="3 6" id="KW-0547">Nucleotide-binding</keyword>
<comment type="PTM">
    <text evidence="6 7">An intermediate of this reaction is the autophosphorylated ppk in which a phosphate is covalently linked to a histidine residue through a N-P bond.</text>
</comment>
<comment type="catalytic activity">
    <reaction evidence="6 7">
        <text>[phosphate](n) + ATP = [phosphate](n+1) + ADP</text>
        <dbReference type="Rhea" id="RHEA:19573"/>
        <dbReference type="Rhea" id="RHEA-COMP:9859"/>
        <dbReference type="Rhea" id="RHEA-COMP:14280"/>
        <dbReference type="ChEBI" id="CHEBI:16838"/>
        <dbReference type="ChEBI" id="CHEBI:30616"/>
        <dbReference type="ChEBI" id="CHEBI:456216"/>
        <dbReference type="EC" id="2.7.4.1"/>
    </reaction>
</comment>
<dbReference type="Proteomes" id="UP000715095">
    <property type="component" value="Unassembled WGS sequence"/>
</dbReference>
<evidence type="ECO:0000259" key="11">
    <source>
        <dbReference type="Pfam" id="PF13090"/>
    </source>
</evidence>
<protein>
    <recommendedName>
        <fullName evidence="6 7">Polyphosphate kinase</fullName>
        <ecNumber evidence="6 7">2.7.4.1</ecNumber>
    </recommendedName>
    <alternativeName>
        <fullName evidence="6">ATP-polyphosphate phosphotransferase</fullName>
    </alternativeName>
    <alternativeName>
        <fullName evidence="6">Polyphosphoric acid kinase</fullName>
    </alternativeName>
</protein>
<feature type="binding site" evidence="6">
    <location>
        <position position="756"/>
    </location>
    <ligand>
        <name>ATP</name>
        <dbReference type="ChEBI" id="CHEBI:30616"/>
    </ligand>
</feature>
<dbReference type="InterPro" id="IPR025200">
    <property type="entry name" value="PPK_C_dom2"/>
</dbReference>
<dbReference type="Pfam" id="PF13089">
    <property type="entry name" value="PP_kinase_N"/>
    <property type="match status" value="1"/>
</dbReference>
<evidence type="ECO:0000256" key="2">
    <source>
        <dbReference type="ARBA" id="ARBA00022679"/>
    </source>
</evidence>
<evidence type="ECO:0000256" key="1">
    <source>
        <dbReference type="ARBA" id="ARBA00022553"/>
    </source>
</evidence>
<evidence type="ECO:0000259" key="10">
    <source>
        <dbReference type="Pfam" id="PF13089"/>
    </source>
</evidence>
<sequence>MEDKTVAAPASTAAAGAAPAVPETAAVPKTVQATVGANESQTPAVDAAQSVEEPEAAAAAPTASPAKRVRRTRAAAAKSETAAEAKAESVEKVQEEPAKAVKTAKAAKGKTAKAAKSAKTAKSTKTTKSTKTARKAVKAQEDSEDLPVLPPVDGIPSLDDPALFINRELNWIEFNRKVLDEACDPNEPLLEQLKFLSIFYNNLDEFFMVRVANIFRQYNAGAQSTSADGLSPAKQLTEIRRRVVTMLNRAQDLWKNRLQPSLADKGVRIVRYKDLTEKQKTFLEGYFENEIYPILTPQAIDAGHPFPTISNVSLNFLIELKSNQDGTTRYARLKNPNNMPRFIFVPRTKQSAYGELGFNSNGRDDDIILLEDLIREHLDKLFPGHTVVKSVLFRITRNTDIEIEEDEADDLLEAVKDFVEQRRFGDIIRLEIENSADTPLLNFLVEKLDLLPFQIYRTKGPMAMSEFMPLTGLDRPHLKESSYKGAEPAFIENGSVFETIRQNDVLLYHPYESFSGVLDFIRRAADDPQVVAIKQTLYRCGSNSPIVAALIDARKRGKQVTAVVELKARFDEERNINWAEEMEKAGVNIVYGFAGLKIHAKVCLVVRREAEGMTRYVHISTGNYNPGSAKIYTDFSLFTADKEICGDASDLFNVMTGYSNQTVYKKLVISPHSTRNAIIAGIMREIENKKAGKDAEIVLKCNQLVDRKIITALYQASQAGVKVSLIVRGICCLRPGLPGVSDNIRVVSIVGRFLEHARAYWFKNAGDPYLLIGSADLMPRNLDGRIEVLVPIEDQALKSRIKATLDLQLADNVQCWELQSTGTYKRLKVPAKGKALSSQAVLAKRYGYAA</sequence>
<feature type="binding site" evidence="6">
    <location>
        <position position="632"/>
    </location>
    <ligand>
        <name>ATP</name>
        <dbReference type="ChEBI" id="CHEBI:30616"/>
    </ligand>
</feature>